<name>W4UT99_9BACE</name>
<keyword evidence="2" id="KW-1185">Reference proteome</keyword>
<dbReference type="AlphaFoldDB" id="W4UT99"/>
<evidence type="ECO:0000313" key="2">
    <source>
        <dbReference type="Proteomes" id="UP000019131"/>
    </source>
</evidence>
<protein>
    <submittedName>
        <fullName evidence="1">Uncharacterized protein</fullName>
    </submittedName>
</protein>
<organism evidence="1 2">
    <name type="scientific">Bacteroides reticulotermitis JCM 10512</name>
    <dbReference type="NCBI Taxonomy" id="1445607"/>
    <lineage>
        <taxon>Bacteria</taxon>
        <taxon>Pseudomonadati</taxon>
        <taxon>Bacteroidota</taxon>
        <taxon>Bacteroidia</taxon>
        <taxon>Bacteroidales</taxon>
        <taxon>Bacteroidaceae</taxon>
        <taxon>Bacteroides</taxon>
    </lineage>
</organism>
<sequence length="158" mass="18313">MLRLTSADKHTIFRFSDYCRKELGLWDKNIEAEILEDIVLDGELFYHLQEEEHFSPDILGTLKDIYGFLVFNLSIPLQQVTFGADGFEVSRSDNEKEPFVKCKLTDEGLVVTLKNTSHKLKHFKYDHANTLRIGNKDRTKFLEDFANLKKALILSKNS</sequence>
<dbReference type="Proteomes" id="UP000019131">
    <property type="component" value="Unassembled WGS sequence"/>
</dbReference>
<reference evidence="1 2" key="1">
    <citation type="journal article" date="2014" name="Genome Announc.">
        <title>Draft Genome Sequence of Bacteroides reticulotermitis Strain JCM 10512T, Isolated from the Gut of a Termite.</title>
        <authorList>
            <person name="Yuki M."/>
            <person name="Oshima K."/>
            <person name="Suda W."/>
            <person name="Sakamoto M."/>
            <person name="Iida T."/>
            <person name="Hattori M."/>
            <person name="Ohkuma M."/>
        </authorList>
    </citation>
    <scope>NUCLEOTIDE SEQUENCE [LARGE SCALE GENOMIC DNA]</scope>
    <source>
        <strain evidence="1 2">JCM 10512</strain>
    </source>
</reference>
<evidence type="ECO:0000313" key="1">
    <source>
        <dbReference type="EMBL" id="GAE84425.1"/>
    </source>
</evidence>
<comment type="caution">
    <text evidence="1">The sequence shown here is derived from an EMBL/GenBank/DDBJ whole genome shotgun (WGS) entry which is preliminary data.</text>
</comment>
<gene>
    <name evidence="1" type="ORF">JCM10512_2769</name>
</gene>
<dbReference type="RefSeq" id="WP_044163037.1">
    <property type="nucleotide sequence ID" value="NZ_BAIV01000016.1"/>
</dbReference>
<dbReference type="EMBL" id="BAIV01000016">
    <property type="protein sequence ID" value="GAE84425.1"/>
    <property type="molecule type" value="Genomic_DNA"/>
</dbReference>
<accession>W4UT99</accession>
<proteinExistence type="predicted"/>
<dbReference type="STRING" id="1445607.JCM10512_2769"/>